<protein>
    <submittedName>
        <fullName evidence="1">Uncharacterized protein</fullName>
    </submittedName>
</protein>
<reference evidence="1" key="1">
    <citation type="submission" date="2020-02" db="EMBL/GenBank/DDBJ databases">
        <authorList>
            <person name="Scholz U."/>
            <person name="Mascher M."/>
            <person name="Fiebig A."/>
        </authorList>
    </citation>
    <scope>NUCLEOTIDE SEQUENCE</scope>
</reference>
<proteinExistence type="predicted"/>
<evidence type="ECO:0000313" key="1">
    <source>
        <dbReference type="EMBL" id="CAA7400659.1"/>
    </source>
</evidence>
<dbReference type="Proteomes" id="UP000663760">
    <property type="component" value="Chromosome 8"/>
</dbReference>
<name>A0A7I8KS42_SPIIN</name>
<sequence>MKKTRKIIVIGKSYIFLSLHYTRILHPYLIKPHGCNIISVPFSCVYDHSLPHSRLATGDVEGE</sequence>
<gene>
    <name evidence="1" type="ORF">SI8410_08011337</name>
</gene>
<keyword evidence="2" id="KW-1185">Reference proteome</keyword>
<accession>A0A7I8KS42</accession>
<evidence type="ECO:0000313" key="2">
    <source>
        <dbReference type="Proteomes" id="UP000663760"/>
    </source>
</evidence>
<organism evidence="1 2">
    <name type="scientific">Spirodela intermedia</name>
    <name type="common">Intermediate duckweed</name>
    <dbReference type="NCBI Taxonomy" id="51605"/>
    <lineage>
        <taxon>Eukaryota</taxon>
        <taxon>Viridiplantae</taxon>
        <taxon>Streptophyta</taxon>
        <taxon>Embryophyta</taxon>
        <taxon>Tracheophyta</taxon>
        <taxon>Spermatophyta</taxon>
        <taxon>Magnoliopsida</taxon>
        <taxon>Liliopsida</taxon>
        <taxon>Araceae</taxon>
        <taxon>Lemnoideae</taxon>
        <taxon>Spirodela</taxon>
    </lineage>
</organism>
<dbReference type="AlphaFoldDB" id="A0A7I8KS42"/>
<dbReference type="EMBL" id="LR746271">
    <property type="protein sequence ID" value="CAA7400659.1"/>
    <property type="molecule type" value="Genomic_DNA"/>
</dbReference>